<reference evidence="3" key="1">
    <citation type="submission" date="2023-06" db="EMBL/GenBank/DDBJ databases">
        <title>Genome-scale phylogeny and comparative genomics of the fungal order Sordariales.</title>
        <authorList>
            <consortium name="Lawrence Berkeley National Laboratory"/>
            <person name="Hensen N."/>
            <person name="Bonometti L."/>
            <person name="Westerberg I."/>
            <person name="Brannstrom I.O."/>
            <person name="Guillou S."/>
            <person name="Cros-Aarteil S."/>
            <person name="Calhoun S."/>
            <person name="Haridas S."/>
            <person name="Kuo A."/>
            <person name="Mondo S."/>
            <person name="Pangilinan J."/>
            <person name="Riley R."/>
            <person name="Labutti K."/>
            <person name="Andreopoulos B."/>
            <person name="Lipzen A."/>
            <person name="Chen C."/>
            <person name="Yanf M."/>
            <person name="Daum C."/>
            <person name="Ng V."/>
            <person name="Clum A."/>
            <person name="Steindorff A."/>
            <person name="Ohm R."/>
            <person name="Martin F."/>
            <person name="Silar P."/>
            <person name="Natvig D."/>
            <person name="Lalanne C."/>
            <person name="Gautier V."/>
            <person name="Ament-Velasquez S.L."/>
            <person name="Kruys A."/>
            <person name="Hutchinson M.I."/>
            <person name="Powell A.J."/>
            <person name="Barry K."/>
            <person name="Miller A.N."/>
            <person name="Grigoriev I.V."/>
            <person name="Debuchy R."/>
            <person name="Gladieux P."/>
            <person name="Thoren M.H."/>
            <person name="Johannesson H."/>
        </authorList>
    </citation>
    <scope>NUCLEOTIDE SEQUENCE</scope>
    <source>
        <strain evidence="3">SMH2532-1</strain>
    </source>
</reference>
<dbReference type="GO" id="GO:0000403">
    <property type="term" value="F:Y-form DNA binding"/>
    <property type="evidence" value="ECO:0007669"/>
    <property type="project" value="TreeGrafter"/>
</dbReference>
<dbReference type="SUPFAM" id="SSF53098">
    <property type="entry name" value="Ribonuclease H-like"/>
    <property type="match status" value="1"/>
</dbReference>
<dbReference type="CDD" id="cd16963">
    <property type="entry name" value="CCE1"/>
    <property type="match status" value="1"/>
</dbReference>
<dbReference type="InterPro" id="IPR012337">
    <property type="entry name" value="RNaseH-like_sf"/>
</dbReference>
<keyword evidence="4" id="KW-1185">Reference proteome</keyword>
<dbReference type="PANTHER" id="PTHR28072:SF1">
    <property type="entry name" value="CRUCIFORM CUTTING ENDONUCLEASE 1, MITOCHONDRIAL-RELATED"/>
    <property type="match status" value="1"/>
</dbReference>
<dbReference type="Gene3D" id="3.30.420.10">
    <property type="entry name" value="Ribonuclease H-like superfamily/Ribonuclease H"/>
    <property type="match status" value="1"/>
</dbReference>
<gene>
    <name evidence="3" type="ORF">B0T16DRAFT_454063</name>
</gene>
<accession>A0AA39YFC8</accession>
<dbReference type="GO" id="GO:0004520">
    <property type="term" value="F:DNA endonuclease activity"/>
    <property type="evidence" value="ECO:0007669"/>
    <property type="project" value="TreeGrafter"/>
</dbReference>
<organism evidence="3 4">
    <name type="scientific">Cercophora newfieldiana</name>
    <dbReference type="NCBI Taxonomy" id="92897"/>
    <lineage>
        <taxon>Eukaryota</taxon>
        <taxon>Fungi</taxon>
        <taxon>Dikarya</taxon>
        <taxon>Ascomycota</taxon>
        <taxon>Pezizomycotina</taxon>
        <taxon>Sordariomycetes</taxon>
        <taxon>Sordariomycetidae</taxon>
        <taxon>Sordariales</taxon>
        <taxon>Lasiosphaeriaceae</taxon>
        <taxon>Cercophora</taxon>
    </lineage>
</organism>
<dbReference type="InterPro" id="IPR015242">
    <property type="entry name" value="Ydc2_cat"/>
</dbReference>
<sequence>MSLSNLSAKALHRLATHCGLSKNGTKAILTARLQSAALNYSPLPPSARILSIDLGLRNFAFSLLTVPPSSPLNPSSPKPSPNPKSTKKQPLVTLHAWRHINLLEQQQKENKNEKESPNTNDNDDDDPFAPPSMSHRAVSLILQHLLPLNPTHILIERQRFRSGGQAAVQEWTLRVNTLEAMLYASLATIKALNIKKWNGQLLAVPPSRVVKYLVGDEGVGERLLLERMLEAGGLELASEEVRAMATAFREAGQKKGRKGKKGEEDVSVAEEVGLDTGTWTKRDDLTDCLLQGIVWLEWHRNVDEMKRTVDWS</sequence>
<dbReference type="EMBL" id="JAULSV010000002">
    <property type="protein sequence ID" value="KAK0651616.1"/>
    <property type="molecule type" value="Genomic_DNA"/>
</dbReference>
<feature type="region of interest" description="Disordered" evidence="1">
    <location>
        <begin position="67"/>
        <end position="89"/>
    </location>
</feature>
<dbReference type="AlphaFoldDB" id="A0AA39YFC8"/>
<dbReference type="GO" id="GO:0005739">
    <property type="term" value="C:mitochondrion"/>
    <property type="evidence" value="ECO:0007669"/>
    <property type="project" value="TreeGrafter"/>
</dbReference>
<feature type="compositionally biased region" description="Basic and acidic residues" evidence="1">
    <location>
        <begin position="106"/>
        <end position="116"/>
    </location>
</feature>
<dbReference type="InterPro" id="IPR039197">
    <property type="entry name" value="Mrs1/Cce1"/>
</dbReference>
<dbReference type="Pfam" id="PF09159">
    <property type="entry name" value="Ydc2-catalyt"/>
    <property type="match status" value="1"/>
</dbReference>
<protein>
    <submittedName>
        <fullName evidence="3">Mitochondrial resolvase Ydc2</fullName>
    </submittedName>
</protein>
<evidence type="ECO:0000256" key="1">
    <source>
        <dbReference type="SAM" id="MobiDB-lite"/>
    </source>
</evidence>
<evidence type="ECO:0000259" key="2">
    <source>
        <dbReference type="Pfam" id="PF09159"/>
    </source>
</evidence>
<proteinExistence type="predicted"/>
<dbReference type="Proteomes" id="UP001174936">
    <property type="component" value="Unassembled WGS sequence"/>
</dbReference>
<feature type="domain" description="Mitochondrial resolvase Ydc2 catalytic" evidence="2">
    <location>
        <begin position="49"/>
        <end position="303"/>
    </location>
</feature>
<evidence type="ECO:0000313" key="4">
    <source>
        <dbReference type="Proteomes" id="UP001174936"/>
    </source>
</evidence>
<dbReference type="GO" id="GO:0070336">
    <property type="term" value="F:flap-structured DNA binding"/>
    <property type="evidence" value="ECO:0007669"/>
    <property type="project" value="TreeGrafter"/>
</dbReference>
<dbReference type="InterPro" id="IPR036397">
    <property type="entry name" value="RNaseH_sf"/>
</dbReference>
<feature type="region of interest" description="Disordered" evidence="1">
    <location>
        <begin position="105"/>
        <end position="133"/>
    </location>
</feature>
<dbReference type="GO" id="GO:0000402">
    <property type="term" value="F:crossed form four-way junction DNA binding"/>
    <property type="evidence" value="ECO:0007669"/>
    <property type="project" value="TreeGrafter"/>
</dbReference>
<feature type="compositionally biased region" description="Pro residues" evidence="1">
    <location>
        <begin position="68"/>
        <end position="82"/>
    </location>
</feature>
<comment type="caution">
    <text evidence="3">The sequence shown here is derived from an EMBL/GenBank/DDBJ whole genome shotgun (WGS) entry which is preliminary data.</text>
</comment>
<name>A0AA39YFC8_9PEZI</name>
<dbReference type="PANTHER" id="PTHR28072">
    <property type="entry name" value="CRUCIFORM CUTTING ENDONUCLEASE 1, MITOCHONDRIAL-RELATED"/>
    <property type="match status" value="1"/>
</dbReference>
<evidence type="ECO:0000313" key="3">
    <source>
        <dbReference type="EMBL" id="KAK0651616.1"/>
    </source>
</evidence>